<dbReference type="InterPro" id="IPR000524">
    <property type="entry name" value="Tscrpt_reg_HTH_GntR"/>
</dbReference>
<dbReference type="CDD" id="cd07377">
    <property type="entry name" value="WHTH_GntR"/>
    <property type="match status" value="1"/>
</dbReference>
<evidence type="ECO:0000313" key="5">
    <source>
        <dbReference type="EMBL" id="MCL6283267.1"/>
    </source>
</evidence>
<dbReference type="InterPro" id="IPR011711">
    <property type="entry name" value="GntR_C"/>
</dbReference>
<dbReference type="InterPro" id="IPR036390">
    <property type="entry name" value="WH_DNA-bd_sf"/>
</dbReference>
<dbReference type="Pfam" id="PF07729">
    <property type="entry name" value="FCD"/>
    <property type="match status" value="1"/>
</dbReference>
<dbReference type="SMART" id="SM00345">
    <property type="entry name" value="HTH_GNTR"/>
    <property type="match status" value="1"/>
</dbReference>
<comment type="caution">
    <text evidence="5">The sequence shown here is derived from an EMBL/GenBank/DDBJ whole genome shotgun (WGS) entry which is preliminary data.</text>
</comment>
<dbReference type="Gene3D" id="1.20.120.530">
    <property type="entry name" value="GntR ligand-binding domain-like"/>
    <property type="match status" value="1"/>
</dbReference>
<evidence type="ECO:0000256" key="3">
    <source>
        <dbReference type="ARBA" id="ARBA00023163"/>
    </source>
</evidence>
<sequence>MVKTGTSAGRAADQIVRALEGKIRTGQLVDGNPLPSERELMEEFSISRTVVREAVQMLSGKGLVETRPRFRPVVRKPGVDTAIETISGVVGHLLDQPGGVRNLFETRIMVEAALVRQAAKEATRDDISALKYALDENRMAINDSELFYLTDTQFHAVFFNISRNPVLPAVQRAYTTWLAPHWMRMPRLPDRNRRNYEAHKAIFEAILMRDPDAAEDALRAHLAQAWAQVRATFGEI</sequence>
<dbReference type="SUPFAM" id="SSF46785">
    <property type="entry name" value="Winged helix' DNA-binding domain"/>
    <property type="match status" value="1"/>
</dbReference>
<protein>
    <submittedName>
        <fullName evidence="5">FCD domain-containing protein</fullName>
    </submittedName>
</protein>
<dbReference type="PRINTS" id="PR00035">
    <property type="entry name" value="HTHGNTR"/>
</dbReference>
<keyword evidence="3" id="KW-0804">Transcription</keyword>
<evidence type="ECO:0000256" key="1">
    <source>
        <dbReference type="ARBA" id="ARBA00023015"/>
    </source>
</evidence>
<dbReference type="PROSITE" id="PS50949">
    <property type="entry name" value="HTH_GNTR"/>
    <property type="match status" value="1"/>
</dbReference>
<dbReference type="RefSeq" id="WP_249707992.1">
    <property type="nucleotide sequence ID" value="NZ_JAMFMB010000006.1"/>
</dbReference>
<evidence type="ECO:0000313" key="6">
    <source>
        <dbReference type="Proteomes" id="UP001203880"/>
    </source>
</evidence>
<dbReference type="EMBL" id="JAMFMB010000006">
    <property type="protein sequence ID" value="MCL6283267.1"/>
    <property type="molecule type" value="Genomic_DNA"/>
</dbReference>
<dbReference type="Gene3D" id="1.10.10.10">
    <property type="entry name" value="Winged helix-like DNA-binding domain superfamily/Winged helix DNA-binding domain"/>
    <property type="match status" value="1"/>
</dbReference>
<keyword evidence="2" id="KW-0238">DNA-binding</keyword>
<dbReference type="Proteomes" id="UP001203880">
    <property type="component" value="Unassembled WGS sequence"/>
</dbReference>
<feature type="domain" description="HTH gntR-type" evidence="4">
    <location>
        <begin position="9"/>
        <end position="77"/>
    </location>
</feature>
<dbReference type="PANTHER" id="PTHR43537">
    <property type="entry name" value="TRANSCRIPTIONAL REGULATOR, GNTR FAMILY"/>
    <property type="match status" value="1"/>
</dbReference>
<organism evidence="5 6">
    <name type="scientific">Ruegeria spongiae</name>
    <dbReference type="NCBI Taxonomy" id="2942209"/>
    <lineage>
        <taxon>Bacteria</taxon>
        <taxon>Pseudomonadati</taxon>
        <taxon>Pseudomonadota</taxon>
        <taxon>Alphaproteobacteria</taxon>
        <taxon>Rhodobacterales</taxon>
        <taxon>Roseobacteraceae</taxon>
        <taxon>Ruegeria</taxon>
    </lineage>
</organism>
<name>A0ABT0Q0F5_9RHOB</name>
<keyword evidence="1" id="KW-0805">Transcription regulation</keyword>
<evidence type="ECO:0000256" key="2">
    <source>
        <dbReference type="ARBA" id="ARBA00023125"/>
    </source>
</evidence>
<proteinExistence type="predicted"/>
<dbReference type="InterPro" id="IPR036388">
    <property type="entry name" value="WH-like_DNA-bd_sf"/>
</dbReference>
<dbReference type="PANTHER" id="PTHR43537:SF44">
    <property type="entry name" value="GNTR FAMILY REGULATORY PROTEIN"/>
    <property type="match status" value="1"/>
</dbReference>
<evidence type="ECO:0000259" key="4">
    <source>
        <dbReference type="PROSITE" id="PS50949"/>
    </source>
</evidence>
<dbReference type="SMART" id="SM00895">
    <property type="entry name" value="FCD"/>
    <property type="match status" value="1"/>
</dbReference>
<dbReference type="SUPFAM" id="SSF48008">
    <property type="entry name" value="GntR ligand-binding domain-like"/>
    <property type="match status" value="1"/>
</dbReference>
<dbReference type="InterPro" id="IPR008920">
    <property type="entry name" value="TF_FadR/GntR_C"/>
</dbReference>
<dbReference type="Pfam" id="PF00392">
    <property type="entry name" value="GntR"/>
    <property type="match status" value="1"/>
</dbReference>
<reference evidence="5" key="1">
    <citation type="submission" date="2022-05" db="EMBL/GenBank/DDBJ databases">
        <authorList>
            <person name="Park J.-S."/>
        </authorList>
    </citation>
    <scope>NUCLEOTIDE SEQUENCE</scope>
    <source>
        <strain evidence="5">2012CJ41-6</strain>
    </source>
</reference>
<gene>
    <name evidence="5" type="ORF">M3P21_06955</name>
</gene>
<accession>A0ABT0Q0F5</accession>
<keyword evidence="6" id="KW-1185">Reference proteome</keyword>